<sequence length="204" mass="21761">LYLAWARATYTSVEGRALLHSPVSFDLTVTGLFGPLTSGGCVQLIELSEESAGELPEQPTFVKATPSHLGLLMALPERFSPSGQLVLGGESLLGEVLDEWRSRHPGVTVINEYGPTETTVGCTEYRINPGEEAPAGVVTIGRPIWNTQMYVLDAALRPVPAGVTGELYIAGDLLARGYLGRPDLTAGRFVASPFAVGARMYRTG</sequence>
<feature type="non-terminal residue" evidence="2">
    <location>
        <position position="204"/>
    </location>
</feature>
<dbReference type="InterPro" id="IPR042099">
    <property type="entry name" value="ANL_N_sf"/>
</dbReference>
<protein>
    <submittedName>
        <fullName evidence="2">NRPS A domain protein</fullName>
    </submittedName>
</protein>
<evidence type="ECO:0000259" key="1">
    <source>
        <dbReference type="Pfam" id="PF00501"/>
    </source>
</evidence>
<dbReference type="Gene3D" id="3.40.50.12780">
    <property type="entry name" value="N-terminal domain of ligase-like"/>
    <property type="match status" value="1"/>
</dbReference>
<dbReference type="SUPFAM" id="SSF56801">
    <property type="entry name" value="Acetyl-CoA synthetase-like"/>
    <property type="match status" value="1"/>
</dbReference>
<dbReference type="InterPro" id="IPR000873">
    <property type="entry name" value="AMP-dep_synth/lig_dom"/>
</dbReference>
<name>S5RKU6_9ACTN</name>
<dbReference type="GO" id="GO:0031177">
    <property type="term" value="F:phosphopantetheine binding"/>
    <property type="evidence" value="ECO:0007669"/>
    <property type="project" value="TreeGrafter"/>
</dbReference>
<feature type="domain" description="AMP-dependent synthetase/ligase" evidence="1">
    <location>
        <begin position="14"/>
        <end position="179"/>
    </location>
</feature>
<evidence type="ECO:0000313" key="2">
    <source>
        <dbReference type="EMBL" id="AGS13579.1"/>
    </source>
</evidence>
<dbReference type="PANTHER" id="PTHR45527:SF1">
    <property type="entry name" value="FATTY ACID SYNTHASE"/>
    <property type="match status" value="1"/>
</dbReference>
<dbReference type="EMBL" id="KC876422">
    <property type="protein sequence ID" value="AGS13579.1"/>
    <property type="molecule type" value="Genomic_DNA"/>
</dbReference>
<feature type="non-terminal residue" evidence="2">
    <location>
        <position position="1"/>
    </location>
</feature>
<organism evidence="2">
    <name type="scientific">Streptomyces sp. BS40</name>
    <dbReference type="NCBI Taxonomy" id="436605"/>
    <lineage>
        <taxon>Bacteria</taxon>
        <taxon>Bacillati</taxon>
        <taxon>Actinomycetota</taxon>
        <taxon>Actinomycetes</taxon>
        <taxon>Kitasatosporales</taxon>
        <taxon>Streptomycetaceae</taxon>
        <taxon>Streptomyces</taxon>
    </lineage>
</organism>
<dbReference type="AlphaFoldDB" id="S5RKU6"/>
<proteinExistence type="predicted"/>
<dbReference type="GO" id="GO:0005829">
    <property type="term" value="C:cytosol"/>
    <property type="evidence" value="ECO:0007669"/>
    <property type="project" value="TreeGrafter"/>
</dbReference>
<dbReference type="GO" id="GO:0044550">
    <property type="term" value="P:secondary metabolite biosynthetic process"/>
    <property type="evidence" value="ECO:0007669"/>
    <property type="project" value="TreeGrafter"/>
</dbReference>
<dbReference type="GO" id="GO:0043041">
    <property type="term" value="P:amino acid activation for nonribosomal peptide biosynthetic process"/>
    <property type="evidence" value="ECO:0007669"/>
    <property type="project" value="TreeGrafter"/>
</dbReference>
<dbReference type="PANTHER" id="PTHR45527">
    <property type="entry name" value="NONRIBOSOMAL PEPTIDE SYNTHETASE"/>
    <property type="match status" value="1"/>
</dbReference>
<reference evidence="2" key="1">
    <citation type="submission" date="2013-04" db="EMBL/GenBank/DDBJ databases">
        <title>Investigation of NRPS A domains in terrestrial Streptomyces strains.</title>
        <authorList>
            <person name="Ince Yilmaz E."/>
        </authorList>
    </citation>
    <scope>NUCLEOTIDE SEQUENCE</scope>
    <source>
        <strain evidence="2">BS40</strain>
    </source>
</reference>
<dbReference type="Pfam" id="PF00501">
    <property type="entry name" value="AMP-binding"/>
    <property type="match status" value="1"/>
</dbReference>
<accession>S5RKU6</accession>